<dbReference type="SMART" id="SM00829">
    <property type="entry name" value="PKS_ER"/>
    <property type="match status" value="1"/>
</dbReference>
<dbReference type="CDD" id="cd05289">
    <property type="entry name" value="MDR_like_2"/>
    <property type="match status" value="1"/>
</dbReference>
<protein>
    <submittedName>
        <fullName evidence="2">NADP-dependent oxidoreductase</fullName>
    </submittedName>
</protein>
<reference evidence="2 3" key="1">
    <citation type="submission" date="2020-07" db="EMBL/GenBank/DDBJ databases">
        <authorList>
            <person name="Feng H."/>
        </authorList>
    </citation>
    <scope>NUCLEOTIDE SEQUENCE [LARGE SCALE GENOMIC DNA]</scope>
    <source>
        <strain evidence="3">s-10</strain>
    </source>
</reference>
<dbReference type="RefSeq" id="WP_181751202.1">
    <property type="nucleotide sequence ID" value="NZ_JACEIQ010000004.1"/>
</dbReference>
<feature type="domain" description="Enoyl reductase (ER)" evidence="1">
    <location>
        <begin position="10"/>
        <end position="305"/>
    </location>
</feature>
<dbReference type="InterPro" id="IPR050700">
    <property type="entry name" value="YIM1/Zinc_Alcohol_DH_Fams"/>
</dbReference>
<dbReference type="InterPro" id="IPR013154">
    <property type="entry name" value="ADH-like_N"/>
</dbReference>
<dbReference type="EMBL" id="JACEIQ010000004">
    <property type="protein sequence ID" value="MBA4493970.1"/>
    <property type="molecule type" value="Genomic_DNA"/>
</dbReference>
<dbReference type="AlphaFoldDB" id="A0A7W2A7U6"/>
<dbReference type="SUPFAM" id="SSF50129">
    <property type="entry name" value="GroES-like"/>
    <property type="match status" value="1"/>
</dbReference>
<evidence type="ECO:0000313" key="2">
    <source>
        <dbReference type="EMBL" id="MBA4493970.1"/>
    </source>
</evidence>
<organism evidence="2 3">
    <name type="scientific">Paenactinomyces guangxiensis</name>
    <dbReference type="NCBI Taxonomy" id="1490290"/>
    <lineage>
        <taxon>Bacteria</taxon>
        <taxon>Bacillati</taxon>
        <taxon>Bacillota</taxon>
        <taxon>Bacilli</taxon>
        <taxon>Bacillales</taxon>
        <taxon>Thermoactinomycetaceae</taxon>
        <taxon>Paenactinomyces</taxon>
    </lineage>
</organism>
<keyword evidence="3" id="KW-1185">Reference proteome</keyword>
<dbReference type="Pfam" id="PF13602">
    <property type="entry name" value="ADH_zinc_N_2"/>
    <property type="match status" value="1"/>
</dbReference>
<dbReference type="Pfam" id="PF08240">
    <property type="entry name" value="ADH_N"/>
    <property type="match status" value="1"/>
</dbReference>
<dbReference type="Gene3D" id="3.90.180.10">
    <property type="entry name" value="Medium-chain alcohol dehydrogenases, catalytic domain"/>
    <property type="match status" value="1"/>
</dbReference>
<name>A0A7W2A7U6_9BACL</name>
<dbReference type="GO" id="GO:0016491">
    <property type="term" value="F:oxidoreductase activity"/>
    <property type="evidence" value="ECO:0007669"/>
    <property type="project" value="InterPro"/>
</dbReference>
<dbReference type="Gene3D" id="3.40.50.720">
    <property type="entry name" value="NAD(P)-binding Rossmann-like Domain"/>
    <property type="match status" value="1"/>
</dbReference>
<dbReference type="SUPFAM" id="SSF51735">
    <property type="entry name" value="NAD(P)-binding Rossmann-fold domains"/>
    <property type="match status" value="1"/>
</dbReference>
<dbReference type="PANTHER" id="PTHR11695:SF294">
    <property type="entry name" value="RETICULON-4-INTERACTING PROTEIN 1, MITOCHONDRIAL"/>
    <property type="match status" value="1"/>
</dbReference>
<dbReference type="InterPro" id="IPR036291">
    <property type="entry name" value="NAD(P)-bd_dom_sf"/>
</dbReference>
<evidence type="ECO:0000259" key="1">
    <source>
        <dbReference type="SMART" id="SM00829"/>
    </source>
</evidence>
<proteinExistence type="predicted"/>
<dbReference type="PANTHER" id="PTHR11695">
    <property type="entry name" value="ALCOHOL DEHYDROGENASE RELATED"/>
    <property type="match status" value="1"/>
</dbReference>
<dbReference type="InterPro" id="IPR020843">
    <property type="entry name" value="ER"/>
</dbReference>
<dbReference type="InterPro" id="IPR011032">
    <property type="entry name" value="GroES-like_sf"/>
</dbReference>
<comment type="caution">
    <text evidence="2">The sequence shown here is derived from an EMBL/GenBank/DDBJ whole genome shotgun (WGS) entry which is preliminary data.</text>
</comment>
<gene>
    <name evidence="2" type="ORF">H1191_06590</name>
</gene>
<dbReference type="Proteomes" id="UP000535491">
    <property type="component" value="Unassembled WGS sequence"/>
</dbReference>
<evidence type="ECO:0000313" key="3">
    <source>
        <dbReference type="Proteomes" id="UP000535491"/>
    </source>
</evidence>
<accession>A0A7W2A7U6</accession>
<sequence>MKAVLLYEYGGREKLHLTQTSVPQAGNDEVLVKIKSSSVNPVDWKARKGMLRGHRDFHLPLIPGWDLSGVVVEAGSQVSKFKVGDAVYGMPDLTKNGTYAEFIAVKEEYLAPKPEGLSFLEAASIPLVGLTAWQSLIDHADVKPNSRILIHAGAGGVGSFAIQLAKHLGAHVVTTTSQKNEDFVRQLGADEVIDYREHDFAKFSGFDCVFDTVGGATLQKSYKILKTGGTLVTIAGTPDPQLAKEFSVDIKHVEVQPNGQQLEEIRKLLEAGAIKPVVTRYFSLEEIQKAHELSESGHVRGKIGIIVN</sequence>